<dbReference type="CDD" id="cd13896">
    <property type="entry name" value="CuRO_3_CopA"/>
    <property type="match status" value="1"/>
</dbReference>
<dbReference type="GO" id="GO:0042597">
    <property type="term" value="C:periplasmic space"/>
    <property type="evidence" value="ECO:0007669"/>
    <property type="project" value="InterPro"/>
</dbReference>
<dbReference type="GO" id="GO:0005507">
    <property type="term" value="F:copper ion binding"/>
    <property type="evidence" value="ECO:0007669"/>
    <property type="project" value="InterPro"/>
</dbReference>
<keyword evidence="8" id="KW-1185">Reference proteome</keyword>
<feature type="domain" description="Plastocyanin-like" evidence="6">
    <location>
        <begin position="61"/>
        <end position="170"/>
    </location>
</feature>
<dbReference type="CDD" id="cd13874">
    <property type="entry name" value="CuRO_2_CopA"/>
    <property type="match status" value="1"/>
</dbReference>
<evidence type="ECO:0000259" key="6">
    <source>
        <dbReference type="Pfam" id="PF07732"/>
    </source>
</evidence>
<dbReference type="InterPro" id="IPR002355">
    <property type="entry name" value="Cu_oxidase_Cu_BS"/>
</dbReference>
<evidence type="ECO:0000256" key="1">
    <source>
        <dbReference type="ARBA" id="ARBA00022723"/>
    </source>
</evidence>
<dbReference type="InterPro" id="IPR008972">
    <property type="entry name" value="Cupredoxin"/>
</dbReference>
<dbReference type="PROSITE" id="PS00079">
    <property type="entry name" value="MULTICOPPER_OXIDASE1"/>
    <property type="match status" value="2"/>
</dbReference>
<dbReference type="InterPro" id="IPR034279">
    <property type="entry name" value="CuRO_3_CopA"/>
</dbReference>
<evidence type="ECO:0000313" key="7">
    <source>
        <dbReference type="EMBL" id="MXR67729.1"/>
    </source>
</evidence>
<dbReference type="NCBIfam" id="TIGR01480">
    <property type="entry name" value="copper_res_A"/>
    <property type="match status" value="1"/>
</dbReference>
<accession>A0A6L7HTU2</accession>
<dbReference type="Pfam" id="PF07732">
    <property type="entry name" value="Cu-oxidase_3"/>
    <property type="match status" value="1"/>
</dbReference>
<dbReference type="GO" id="GO:0016491">
    <property type="term" value="F:oxidoreductase activity"/>
    <property type="evidence" value="ECO:0007669"/>
    <property type="project" value="UniProtKB-KW"/>
</dbReference>
<dbReference type="SUPFAM" id="SSF49503">
    <property type="entry name" value="Cupredoxins"/>
    <property type="match status" value="3"/>
</dbReference>
<keyword evidence="2" id="KW-0560">Oxidoreductase</keyword>
<dbReference type="Gene3D" id="2.60.40.420">
    <property type="entry name" value="Cupredoxins - blue copper proteins"/>
    <property type="match status" value="3"/>
</dbReference>
<comment type="caution">
    <text evidence="7">The sequence shown here is derived from an EMBL/GenBank/DDBJ whole genome shotgun (WGS) entry which is preliminary data.</text>
</comment>
<dbReference type="EMBL" id="WRPA01000002">
    <property type="protein sequence ID" value="MXR67729.1"/>
    <property type="molecule type" value="Genomic_DNA"/>
</dbReference>
<name>A0A6L7HTU2_9GAMM</name>
<keyword evidence="1" id="KW-0479">Metal-binding</keyword>
<dbReference type="RefSeq" id="WP_160793722.1">
    <property type="nucleotide sequence ID" value="NZ_WRPA01000002.1"/>
</dbReference>
<sequence>MDMRDSESFSLSRRRFVQGLIAGTSVLDTSMPSFAMGQPTAYGTRSPDVLTGTEFDLVIDQGPVNFTGQANTGIMINGSIPAPTLIWREGDTITLRVTNRLSVPTSVHWHGIILPYQMDGVPGLSYAGIGPGQTFTYRFQVQQSGTYWYHSHTGFQEMSGMYGSLVILPRDGDGVKSDRDFVVQLSDWTDENPMEVFAKLKQQSDYYNYAQPTVADFFEDVSRYDLRTAMAKREMWNEMRMNPTDLADLSASTLTYLFNGQPPNGNWTGIFKPGDTVRLRFVNGASNSFFDVRIPGLLMTVIQADGQNIEPVSVDEFRFGPGETYDVLVYPKDDAYTIFAQSMDRSGYAKGTLAVRDGQSAPVPTLDKIQWLTMADMMGAMDHQSSMQHGGMQHQGHSMSMEQGMSMNHGMAMEHSQHQGMHGLATPSQQVRHAASEYGPSVDMRVDMPRTSLDDPGAGLRNNGRRVLTLDDLCAVDGVLTDTGMPVRELELHLTGNMERYTWSFDGLEFGKSTPVALKHNERIRIILQNDTMMTHPMHLHGMWSDLEDAQGQLRVRRHTIPVQPAQRLSFLATPQEVGRWAWHCHLLFHMDAGMFREVLVS</sequence>
<organism evidence="7 8">
    <name type="scientific">Shewanella insulae</name>
    <dbReference type="NCBI Taxonomy" id="2681496"/>
    <lineage>
        <taxon>Bacteria</taxon>
        <taxon>Pseudomonadati</taxon>
        <taxon>Pseudomonadota</taxon>
        <taxon>Gammaproteobacteria</taxon>
        <taxon>Alteromonadales</taxon>
        <taxon>Shewanellaceae</taxon>
        <taxon>Shewanella</taxon>
    </lineage>
</organism>
<evidence type="ECO:0000256" key="2">
    <source>
        <dbReference type="ARBA" id="ARBA00023002"/>
    </source>
</evidence>
<dbReference type="PANTHER" id="PTHR11709:SF394">
    <property type="entry name" value="FI03373P-RELATED"/>
    <property type="match status" value="1"/>
</dbReference>
<dbReference type="InterPro" id="IPR011707">
    <property type="entry name" value="Cu-oxidase-like_N"/>
</dbReference>
<dbReference type="AlphaFoldDB" id="A0A6L7HTU2"/>
<proteinExistence type="predicted"/>
<dbReference type="PANTHER" id="PTHR11709">
    <property type="entry name" value="MULTI-COPPER OXIDASE"/>
    <property type="match status" value="1"/>
</dbReference>
<reference evidence="7 8" key="1">
    <citation type="submission" date="2019-12" db="EMBL/GenBank/DDBJ databases">
        <title>Shewanella insulae sp. nov., isolated from a tidal flat.</title>
        <authorList>
            <person name="Yoon J.-H."/>
        </authorList>
    </citation>
    <scope>NUCLEOTIDE SEQUENCE [LARGE SCALE GENOMIC DNA]</scope>
    <source>
        <strain evidence="7 8">JBTF-M18</strain>
    </source>
</reference>
<dbReference type="InterPro" id="IPR006376">
    <property type="entry name" value="Cu-R_CopA"/>
</dbReference>
<dbReference type="InterPro" id="IPR011706">
    <property type="entry name" value="Cu-oxidase_C"/>
</dbReference>
<dbReference type="Proteomes" id="UP000474778">
    <property type="component" value="Unassembled WGS sequence"/>
</dbReference>
<dbReference type="InterPro" id="IPR033138">
    <property type="entry name" value="Cu_oxidase_CS"/>
</dbReference>
<evidence type="ECO:0000259" key="5">
    <source>
        <dbReference type="Pfam" id="PF07731"/>
    </source>
</evidence>
<dbReference type="Pfam" id="PF00394">
    <property type="entry name" value="Cu-oxidase"/>
    <property type="match status" value="1"/>
</dbReference>
<gene>
    <name evidence="7" type="ORF">GNT65_03470</name>
</gene>
<keyword evidence="3" id="KW-0186">Copper</keyword>
<dbReference type="Pfam" id="PF07731">
    <property type="entry name" value="Cu-oxidase_2"/>
    <property type="match status" value="1"/>
</dbReference>
<evidence type="ECO:0000313" key="8">
    <source>
        <dbReference type="Proteomes" id="UP000474778"/>
    </source>
</evidence>
<dbReference type="InterPro" id="IPR034282">
    <property type="entry name" value="CuRO_2_CopA"/>
</dbReference>
<feature type="domain" description="Plastocyanin-like" evidence="4">
    <location>
        <begin position="232"/>
        <end position="343"/>
    </location>
</feature>
<evidence type="ECO:0000256" key="3">
    <source>
        <dbReference type="ARBA" id="ARBA00023008"/>
    </source>
</evidence>
<feature type="domain" description="Plastocyanin-like" evidence="5">
    <location>
        <begin position="490"/>
        <end position="601"/>
    </location>
</feature>
<protein>
    <submittedName>
        <fullName evidence="7">Copper resistance system multicopper oxidase</fullName>
    </submittedName>
</protein>
<dbReference type="InterPro" id="IPR045087">
    <property type="entry name" value="Cu-oxidase_fam"/>
</dbReference>
<evidence type="ECO:0000259" key="4">
    <source>
        <dbReference type="Pfam" id="PF00394"/>
    </source>
</evidence>
<dbReference type="PROSITE" id="PS00080">
    <property type="entry name" value="MULTICOPPER_OXIDASE2"/>
    <property type="match status" value="1"/>
</dbReference>
<dbReference type="InterPro" id="IPR001117">
    <property type="entry name" value="Cu-oxidase_2nd"/>
</dbReference>